<evidence type="ECO:0000313" key="2">
    <source>
        <dbReference type="EMBL" id="APU13549.1"/>
    </source>
</evidence>
<reference evidence="3" key="1">
    <citation type="submission" date="2016-06" db="EMBL/GenBank/DDBJ databases">
        <title>Complete genome sequence of Actinoalloteichus fjordicus DSM 46855 (=ADI127-17), type strain of the new species Actinoalloteichus fjordicus.</title>
        <authorList>
            <person name="Ruckert C."/>
            <person name="Nouioui I."/>
            <person name="Willmese J."/>
            <person name="van Wezel G."/>
            <person name="Klenk H.-P."/>
            <person name="Kalinowski J."/>
            <person name="Zotchev S.B."/>
        </authorList>
    </citation>
    <scope>NUCLEOTIDE SEQUENCE [LARGE SCALE GENOMIC DNA]</scope>
    <source>
        <strain evidence="3">ADI127-7</strain>
    </source>
</reference>
<keyword evidence="3" id="KW-1185">Reference proteome</keyword>
<dbReference type="EMBL" id="CP016076">
    <property type="protein sequence ID" value="APU13549.1"/>
    <property type="molecule type" value="Genomic_DNA"/>
</dbReference>
<proteinExistence type="predicted"/>
<accession>A0AAC9PQU3</accession>
<dbReference type="RefSeq" id="WP_075739631.1">
    <property type="nucleotide sequence ID" value="NZ_CP016076.1"/>
</dbReference>
<feature type="region of interest" description="Disordered" evidence="1">
    <location>
        <begin position="1"/>
        <end position="23"/>
    </location>
</feature>
<dbReference type="AlphaFoldDB" id="A0AAC9PQU3"/>
<name>A0AAC9PQU3_9PSEU</name>
<gene>
    <name evidence="2" type="ORF">UA74_07400</name>
</gene>
<dbReference type="Proteomes" id="UP000185511">
    <property type="component" value="Chromosome"/>
</dbReference>
<organism evidence="2 3">
    <name type="scientific">Actinoalloteichus fjordicus</name>
    <dbReference type="NCBI Taxonomy" id="1612552"/>
    <lineage>
        <taxon>Bacteria</taxon>
        <taxon>Bacillati</taxon>
        <taxon>Actinomycetota</taxon>
        <taxon>Actinomycetes</taxon>
        <taxon>Pseudonocardiales</taxon>
        <taxon>Pseudonocardiaceae</taxon>
        <taxon>Actinoalloteichus</taxon>
    </lineage>
</organism>
<evidence type="ECO:0000313" key="3">
    <source>
        <dbReference type="Proteomes" id="UP000185511"/>
    </source>
</evidence>
<dbReference type="KEGG" id="acad:UA74_07400"/>
<protein>
    <submittedName>
        <fullName evidence="2">Uncharacterized protein</fullName>
    </submittedName>
</protein>
<evidence type="ECO:0000256" key="1">
    <source>
        <dbReference type="SAM" id="MobiDB-lite"/>
    </source>
</evidence>
<sequence>MTGGPLASVTQLRPRRPGRPANRLVPLSTGPVEWFVRSVCQGDTHHGQVEYRVGSILVRPACGERSFAALNSIPIRQCYYDDQECRRCLALIDVRGLRSAAAP</sequence>